<comment type="caution">
    <text evidence="5">The sequence shown here is derived from an EMBL/GenBank/DDBJ whole genome shotgun (WGS) entry which is preliminary data.</text>
</comment>
<evidence type="ECO:0000256" key="3">
    <source>
        <dbReference type="SAM" id="MobiDB-lite"/>
    </source>
</evidence>
<organism evidence="5 6">
    <name type="scientific">Phenylobacterium ferrooxidans</name>
    <dbReference type="NCBI Taxonomy" id="2982689"/>
    <lineage>
        <taxon>Bacteria</taxon>
        <taxon>Pseudomonadati</taxon>
        <taxon>Pseudomonadota</taxon>
        <taxon>Alphaproteobacteria</taxon>
        <taxon>Caulobacterales</taxon>
        <taxon>Caulobacteraceae</taxon>
        <taxon>Phenylobacterium</taxon>
    </lineage>
</organism>
<keyword evidence="1" id="KW-0547">Nucleotide-binding</keyword>
<name>A0ABW6CJE9_9CAUL</name>
<protein>
    <submittedName>
        <fullName evidence="5">Zeta toxin family protein</fullName>
    </submittedName>
</protein>
<dbReference type="SUPFAM" id="SSF52540">
    <property type="entry name" value="P-loop containing nucleoside triphosphate hydrolases"/>
    <property type="match status" value="1"/>
</dbReference>
<keyword evidence="2" id="KW-0067">ATP-binding</keyword>
<keyword evidence="6" id="KW-1185">Reference proteome</keyword>
<dbReference type="Proteomes" id="UP001598130">
    <property type="component" value="Unassembled WGS sequence"/>
</dbReference>
<evidence type="ECO:0000313" key="5">
    <source>
        <dbReference type="EMBL" id="MFD3263192.1"/>
    </source>
</evidence>
<dbReference type="Pfam" id="PF06414">
    <property type="entry name" value="Zeta_toxin"/>
    <property type="match status" value="1"/>
</dbReference>
<sequence>MSGKGRAEPPDVERHDEVYFRHTSGPKVGRVLARGSHGCTIEADGARHKVKWENFLGHKVRVRPDVKVVDQGEDGLLVEDSTGRRRFVQDPMGAIDATGEMHKSLRPTILLFGRREDMFKALKGSPGLTLRDTTDKTGKRTKRWVRANKDAPKVRPKAAVHAPAGAAAGYGTHNLGEGDKVNFKAGDFEGEGTITGAPGKDGAHVVDSSGRAHQVHWNEIRGHTSKDGTEKPAVEPDVRGDRETVPPDKFKAAAFASEHDDPDVSAESILKGFPADTKERMAAVQERLATIEETIAEHKTGDAYLPARQAKHREIYAKLLSPERIAAATPADGPPTFTILGGRGGSGKSWFKNKVYDPAKSVVIDSDEIKGMLPEYEGWNAHQVHEESSDIANTLISTARLLGLNVVLDGTLKSSKGAVEKVKAFKGEGYRVEAHYMHLPRQEAAKRAVSRFLGKTQRYVPVEVVLANTTNEASFDEVRAHADAWSFRDNNVAEGEEPILISEHKT</sequence>
<dbReference type="InterPro" id="IPR010488">
    <property type="entry name" value="Zeta_toxin_domain"/>
</dbReference>
<dbReference type="Gene3D" id="3.40.50.300">
    <property type="entry name" value="P-loop containing nucleotide triphosphate hydrolases"/>
    <property type="match status" value="1"/>
</dbReference>
<dbReference type="RefSeq" id="WP_377367934.1">
    <property type="nucleotide sequence ID" value="NZ_JAOTJD010000005.1"/>
</dbReference>
<evidence type="ECO:0000256" key="1">
    <source>
        <dbReference type="ARBA" id="ARBA00022741"/>
    </source>
</evidence>
<accession>A0ABW6CJE9</accession>
<proteinExistence type="predicted"/>
<dbReference type="EMBL" id="JAOTJD010000005">
    <property type="protein sequence ID" value="MFD3263192.1"/>
    <property type="molecule type" value="Genomic_DNA"/>
</dbReference>
<feature type="region of interest" description="Disordered" evidence="3">
    <location>
        <begin position="219"/>
        <end position="245"/>
    </location>
</feature>
<dbReference type="InterPro" id="IPR027417">
    <property type="entry name" value="P-loop_NTPase"/>
</dbReference>
<reference evidence="5 6" key="1">
    <citation type="submission" date="2022-09" db="EMBL/GenBank/DDBJ databases">
        <title>New species of Phenylobacterium.</title>
        <authorList>
            <person name="Mieszkin S."/>
        </authorList>
    </citation>
    <scope>NUCLEOTIDE SEQUENCE [LARGE SCALE GENOMIC DNA]</scope>
    <source>
        <strain evidence="5 6">HK31-G</strain>
    </source>
</reference>
<evidence type="ECO:0000256" key="2">
    <source>
        <dbReference type="ARBA" id="ARBA00022840"/>
    </source>
</evidence>
<evidence type="ECO:0000259" key="4">
    <source>
        <dbReference type="Pfam" id="PF06414"/>
    </source>
</evidence>
<evidence type="ECO:0000313" key="6">
    <source>
        <dbReference type="Proteomes" id="UP001598130"/>
    </source>
</evidence>
<gene>
    <name evidence="5" type="ORF">OCL97_04330</name>
</gene>
<feature type="domain" description="Zeta toxin" evidence="4">
    <location>
        <begin position="329"/>
        <end position="475"/>
    </location>
</feature>